<name>A0AAE9J1R4_CAEBR</name>
<feature type="region of interest" description="Disordered" evidence="1">
    <location>
        <begin position="1"/>
        <end position="43"/>
    </location>
</feature>
<evidence type="ECO:0000313" key="3">
    <source>
        <dbReference type="Proteomes" id="UP000829354"/>
    </source>
</evidence>
<feature type="compositionally biased region" description="Polar residues" evidence="1">
    <location>
        <begin position="19"/>
        <end position="28"/>
    </location>
</feature>
<sequence>MDFFSPPTITSDQRRFANPNFSHQGSSANREKKRSGSASGGMSLADHVDAIKKEMASVSGQLQTNKDALERSRNEVTQLQLSLQQVNDQQVQTDIQKAHETTERLKALAVKFLGTLSDPNQQSQLAGEFEQLIAKSGAASGGPQMAQMPQMMAAAMQPHMMMRNPMLNAMTQGSPRGVPGKGGVPNGGGINMMQQMQMQAMAAQVQAHAQAAMMHSQMFQGMPMMVPGMMGGMPPGMAGLPGMMPPNSMAAAMQQQYQFQQFQQLAAAAAASSVAVSTPSRNQSTSGAASRTRTPLTQSATNSPRPTTELTIKDEEPEQPETNGVAAAAAVTTAAASIKQEENSTVAVA</sequence>
<feature type="compositionally biased region" description="Polar residues" evidence="1">
    <location>
        <begin position="278"/>
        <end position="310"/>
    </location>
</feature>
<protein>
    <submittedName>
        <fullName evidence="2">Uncharacterized protein</fullName>
    </submittedName>
</protein>
<evidence type="ECO:0000256" key="1">
    <source>
        <dbReference type="SAM" id="MobiDB-lite"/>
    </source>
</evidence>
<organism evidence="2 3">
    <name type="scientific">Caenorhabditis briggsae</name>
    <dbReference type="NCBI Taxonomy" id="6238"/>
    <lineage>
        <taxon>Eukaryota</taxon>
        <taxon>Metazoa</taxon>
        <taxon>Ecdysozoa</taxon>
        <taxon>Nematoda</taxon>
        <taxon>Chromadorea</taxon>
        <taxon>Rhabditida</taxon>
        <taxon>Rhabditina</taxon>
        <taxon>Rhabditomorpha</taxon>
        <taxon>Rhabditoidea</taxon>
        <taxon>Rhabditidae</taxon>
        <taxon>Peloderinae</taxon>
        <taxon>Caenorhabditis</taxon>
    </lineage>
</organism>
<dbReference type="EMBL" id="CP092620">
    <property type="protein sequence ID" value="UMM10176.1"/>
    <property type="molecule type" value="Genomic_DNA"/>
</dbReference>
<accession>A0AAE9J1R4</accession>
<feature type="region of interest" description="Disordered" evidence="1">
    <location>
        <begin position="278"/>
        <end position="325"/>
    </location>
</feature>
<gene>
    <name evidence="2" type="ORF">L5515_000069</name>
</gene>
<keyword evidence="3" id="KW-1185">Reference proteome</keyword>
<dbReference type="AlphaFoldDB" id="A0AAE9J1R4"/>
<evidence type="ECO:0000313" key="2">
    <source>
        <dbReference type="EMBL" id="UMM10176.1"/>
    </source>
</evidence>
<dbReference type="Proteomes" id="UP000829354">
    <property type="component" value="Chromosome I"/>
</dbReference>
<reference evidence="2 3" key="1">
    <citation type="submission" date="2022-04" db="EMBL/GenBank/DDBJ databases">
        <title>Chromosome-level reference genomes for two strains of Caenorhabditis briggsae: an improved platform for comparative genomics.</title>
        <authorList>
            <person name="Stevens L."/>
            <person name="Andersen E."/>
        </authorList>
    </citation>
    <scope>NUCLEOTIDE SEQUENCE [LARGE SCALE GENOMIC DNA]</scope>
    <source>
        <strain evidence="2">VX34</strain>
        <tissue evidence="2">Whole-organism</tissue>
    </source>
</reference>
<proteinExistence type="predicted"/>